<dbReference type="InterPro" id="IPR024391">
    <property type="entry name" value="LDB19_N"/>
</dbReference>
<accession>A0A0F4ZA87</accession>
<name>A0A0F4ZA87_9PEZI</name>
<evidence type="ECO:0000313" key="4">
    <source>
        <dbReference type="Proteomes" id="UP000033483"/>
    </source>
</evidence>
<dbReference type="AlphaFoldDB" id="A0A0F4ZA87"/>
<dbReference type="Pfam" id="PF13002">
    <property type="entry name" value="LDB19"/>
    <property type="match status" value="1"/>
</dbReference>
<sequence>MHCRVSNFFRSSTETFSAKARSLQIQRPKTQTLPNAREHQPSYDSSDSVVLESPSEAASHDSTSSVSAPNSRSSSPAKKNRLPFAFGRVSRKISPEPAAASLDWTIESPPAVLYGSAEDSTGALVSGLLHLTVHETDNCDGCGCASTELKRWTFFNEPKTLSQGVHEFPFSILIDGSLPASTDAPLVKISYDFKAQASVSLTQTSVAISTSPVKFERMLEVKRSLIRPDHLHRSLRVFPPTDIKADANYNQYIYPTATNTLSLRLEGVTVRNEATQTIEYWKLRRATWRLEETIKTTAYACEKHTPANGATESENAKTHVVRSDSRILGQKSATEGWKSDYNTENGRIDYEMEFGVLHSRHNKHNTVRYAGDVKTGEGVEITHCLMLELSVSREWAPMNRPELVSHTGTGRILRMRYPVFLTESPGLGISWDNEAPPMYQDVPASPPSYPQKTLALPPISYTELEEMGGFSHSGSSNVSLAGDIDSESEYHNSSLASSASSINGEEVLA</sequence>
<feature type="compositionally biased region" description="Low complexity" evidence="1">
    <location>
        <begin position="62"/>
        <end position="77"/>
    </location>
</feature>
<comment type="caution">
    <text evidence="3">The sequence shown here is derived from an EMBL/GenBank/DDBJ whole genome shotgun (WGS) entry which is preliminary data.</text>
</comment>
<dbReference type="Gene3D" id="2.60.40.640">
    <property type="match status" value="1"/>
</dbReference>
<feature type="region of interest" description="Disordered" evidence="1">
    <location>
        <begin position="15"/>
        <end position="79"/>
    </location>
</feature>
<evidence type="ECO:0000313" key="3">
    <source>
        <dbReference type="EMBL" id="KKA27419.1"/>
    </source>
</evidence>
<gene>
    <name evidence="3" type="ORF">TD95_002027</name>
</gene>
<dbReference type="EMBL" id="LAEV01001737">
    <property type="protein sequence ID" value="KKA27419.1"/>
    <property type="molecule type" value="Genomic_DNA"/>
</dbReference>
<feature type="compositionally biased region" description="Low complexity" evidence="1">
    <location>
        <begin position="491"/>
        <end position="501"/>
    </location>
</feature>
<protein>
    <recommendedName>
        <fullName evidence="2">LDB19 N-terminal domain-containing protein</fullName>
    </recommendedName>
</protein>
<dbReference type="Proteomes" id="UP000033483">
    <property type="component" value="Unassembled WGS sequence"/>
</dbReference>
<reference evidence="3 4" key="1">
    <citation type="submission" date="2015-03" db="EMBL/GenBank/DDBJ databases">
        <authorList>
            <person name="Radwan O."/>
            <person name="Al-Naeli F.A."/>
            <person name="Rendon G.A."/>
            <person name="Fields C."/>
        </authorList>
    </citation>
    <scope>NUCLEOTIDE SEQUENCE [LARGE SCALE GENOMIC DNA]</scope>
    <source>
        <strain evidence="3">CR-DP1</strain>
    </source>
</reference>
<feature type="domain" description="LDB19 N-terminal" evidence="2">
    <location>
        <begin position="135"/>
        <end position="305"/>
    </location>
</feature>
<organism evidence="3 4">
    <name type="scientific">Thielaviopsis punctulata</name>
    <dbReference type="NCBI Taxonomy" id="72032"/>
    <lineage>
        <taxon>Eukaryota</taxon>
        <taxon>Fungi</taxon>
        <taxon>Dikarya</taxon>
        <taxon>Ascomycota</taxon>
        <taxon>Pezizomycotina</taxon>
        <taxon>Sordariomycetes</taxon>
        <taxon>Hypocreomycetidae</taxon>
        <taxon>Microascales</taxon>
        <taxon>Ceratocystidaceae</taxon>
        <taxon>Thielaviopsis</taxon>
    </lineage>
</organism>
<evidence type="ECO:0000259" key="2">
    <source>
        <dbReference type="Pfam" id="PF13002"/>
    </source>
</evidence>
<keyword evidence="4" id="KW-1185">Reference proteome</keyword>
<dbReference type="OrthoDB" id="3832628at2759"/>
<dbReference type="InterPro" id="IPR014752">
    <property type="entry name" value="Arrestin-like_C"/>
</dbReference>
<evidence type="ECO:0000256" key="1">
    <source>
        <dbReference type="SAM" id="MobiDB-lite"/>
    </source>
</evidence>
<feature type="compositionally biased region" description="Polar residues" evidence="1">
    <location>
        <begin position="23"/>
        <end position="34"/>
    </location>
</feature>
<proteinExistence type="predicted"/>
<feature type="region of interest" description="Disordered" evidence="1">
    <location>
        <begin position="489"/>
        <end position="509"/>
    </location>
</feature>